<dbReference type="PANTHER" id="PTHR21231:SF7">
    <property type="entry name" value="GPN-LOOP GTPASE 3"/>
    <property type="match status" value="1"/>
</dbReference>
<dbReference type="GO" id="GO:0005525">
    <property type="term" value="F:GTP binding"/>
    <property type="evidence" value="ECO:0007669"/>
    <property type="project" value="UniProtKB-KW"/>
</dbReference>
<organism evidence="8 9">
    <name type="scientific">Discostella pseudostelligera</name>
    <dbReference type="NCBI Taxonomy" id="259834"/>
    <lineage>
        <taxon>Eukaryota</taxon>
        <taxon>Sar</taxon>
        <taxon>Stramenopiles</taxon>
        <taxon>Ochrophyta</taxon>
        <taxon>Bacillariophyta</taxon>
        <taxon>Coscinodiscophyceae</taxon>
        <taxon>Thalassiosirophycidae</taxon>
        <taxon>Stephanodiscales</taxon>
        <taxon>Stephanodiscaceae</taxon>
        <taxon>Discostella</taxon>
    </lineage>
</organism>
<gene>
    <name evidence="8" type="ORF">ACHAWU_000473</name>
</gene>
<dbReference type="InterPro" id="IPR027417">
    <property type="entry name" value="P-loop_NTPase"/>
</dbReference>
<evidence type="ECO:0000256" key="4">
    <source>
        <dbReference type="ARBA" id="ARBA00022801"/>
    </source>
</evidence>
<evidence type="ECO:0000313" key="9">
    <source>
        <dbReference type="Proteomes" id="UP001530293"/>
    </source>
</evidence>
<keyword evidence="9" id="KW-1185">Reference proteome</keyword>
<evidence type="ECO:0000256" key="7">
    <source>
        <dbReference type="SAM" id="MobiDB-lite"/>
    </source>
</evidence>
<reference evidence="8 9" key="1">
    <citation type="submission" date="2024-10" db="EMBL/GenBank/DDBJ databases">
        <title>Updated reference genomes for cyclostephanoid diatoms.</title>
        <authorList>
            <person name="Roberts W.R."/>
            <person name="Alverson A.J."/>
        </authorList>
    </citation>
    <scope>NUCLEOTIDE SEQUENCE [LARGE SCALE GENOMIC DNA]</scope>
    <source>
        <strain evidence="8 9">AJA232-27</strain>
    </source>
</reference>
<dbReference type="Gene3D" id="3.40.50.300">
    <property type="entry name" value="P-loop containing nucleotide triphosphate hydrolases"/>
    <property type="match status" value="1"/>
</dbReference>
<protein>
    <recommendedName>
        <fullName evidence="2 6">GPN-loop GTPase 3</fullName>
    </recommendedName>
</protein>
<keyword evidence="5 6" id="KW-0342">GTP-binding</keyword>
<feature type="region of interest" description="Disordered" evidence="7">
    <location>
        <begin position="235"/>
        <end position="269"/>
    </location>
</feature>
<comment type="subunit">
    <text evidence="6">Binds to RNA polymerase II (RNAPII).</text>
</comment>
<dbReference type="InterPro" id="IPR030228">
    <property type="entry name" value="Gpn3"/>
</dbReference>
<dbReference type="SUPFAM" id="SSF52540">
    <property type="entry name" value="P-loop containing nucleoside triphosphate hydrolases"/>
    <property type="match status" value="1"/>
</dbReference>
<evidence type="ECO:0000256" key="6">
    <source>
        <dbReference type="RuleBase" id="RU365059"/>
    </source>
</evidence>
<dbReference type="CDD" id="cd17872">
    <property type="entry name" value="GPN3"/>
    <property type="match status" value="1"/>
</dbReference>
<evidence type="ECO:0000313" key="8">
    <source>
        <dbReference type="EMBL" id="KAL3761339.1"/>
    </source>
</evidence>
<sequence length="342" mass="38194">MGRCVIQLVTGPAGSGKSTYCHIMQEHGLALGPKHKRRIHIANLDPAAEHFRYTLAFDIRDLISVEDVMDELHLGPNGGLVYCMEYLLQNMDWLQENLDEYDDDEYLILDCPGQIELYTHIPVMNKIIDQLRLWGYNDKLVSVFIVDATFVTDPAKFISGSSLALSAMISMQLPHVNVLSKCDLVEEGSMERVLEMESALQLWDVLGDHGRRDRGGDDADGASMLSFLREESPYQHFEPPLSDNSGTAVATTTSSSAEKSTLQQNARNREKKWNRLTEAICSLLDDYSMVGFIPLNINNEDSIAHVLATVDHAIQYGEDLEVRGADYDDDLGGDYGDGDEED</sequence>
<evidence type="ECO:0000256" key="1">
    <source>
        <dbReference type="ARBA" id="ARBA00005290"/>
    </source>
</evidence>
<comment type="function">
    <text evidence="6">Small GTPase required for proper nuclear import of RNA polymerase II and III (RNAPII and RNAPIII). May act at an RNAP assembly step prior to nuclear import.</text>
</comment>
<dbReference type="Pfam" id="PF03029">
    <property type="entry name" value="ATP_bind_1"/>
    <property type="match status" value="1"/>
</dbReference>
<evidence type="ECO:0000256" key="2">
    <source>
        <dbReference type="ARBA" id="ARBA00014587"/>
    </source>
</evidence>
<name>A0ABD3MFC6_9STRA</name>
<dbReference type="Proteomes" id="UP001530293">
    <property type="component" value="Unassembled WGS sequence"/>
</dbReference>
<feature type="compositionally biased region" description="Low complexity" evidence="7">
    <location>
        <begin position="245"/>
        <end position="261"/>
    </location>
</feature>
<keyword evidence="4 6" id="KW-0378">Hydrolase</keyword>
<dbReference type="EMBL" id="JALLBG020000151">
    <property type="protein sequence ID" value="KAL3761339.1"/>
    <property type="molecule type" value="Genomic_DNA"/>
</dbReference>
<comment type="similarity">
    <text evidence="1 6">Belongs to the GPN-loop GTPase family.</text>
</comment>
<accession>A0ABD3MFC6</accession>
<dbReference type="PANTHER" id="PTHR21231">
    <property type="entry name" value="XPA-BINDING PROTEIN 1-RELATED"/>
    <property type="match status" value="1"/>
</dbReference>
<proteinExistence type="inferred from homology"/>
<evidence type="ECO:0000256" key="3">
    <source>
        <dbReference type="ARBA" id="ARBA00022741"/>
    </source>
</evidence>
<dbReference type="GO" id="GO:0016787">
    <property type="term" value="F:hydrolase activity"/>
    <property type="evidence" value="ECO:0007669"/>
    <property type="project" value="UniProtKB-KW"/>
</dbReference>
<keyword evidence="3 6" id="KW-0547">Nucleotide-binding</keyword>
<dbReference type="AlphaFoldDB" id="A0ABD3MFC6"/>
<dbReference type="InterPro" id="IPR004130">
    <property type="entry name" value="Gpn"/>
</dbReference>
<evidence type="ECO:0000256" key="5">
    <source>
        <dbReference type="ARBA" id="ARBA00023134"/>
    </source>
</evidence>
<comment type="caution">
    <text evidence="8">The sequence shown here is derived from an EMBL/GenBank/DDBJ whole genome shotgun (WGS) entry which is preliminary data.</text>
</comment>